<keyword evidence="2" id="KW-1185">Reference proteome</keyword>
<organism evidence="1 2">
    <name type="scientific">Bugula neritina</name>
    <name type="common">Brown bryozoan</name>
    <name type="synonym">Sertularia neritina</name>
    <dbReference type="NCBI Taxonomy" id="10212"/>
    <lineage>
        <taxon>Eukaryota</taxon>
        <taxon>Metazoa</taxon>
        <taxon>Spiralia</taxon>
        <taxon>Lophotrochozoa</taxon>
        <taxon>Bryozoa</taxon>
        <taxon>Gymnolaemata</taxon>
        <taxon>Cheilostomatida</taxon>
        <taxon>Flustrina</taxon>
        <taxon>Buguloidea</taxon>
        <taxon>Bugulidae</taxon>
        <taxon>Bugula</taxon>
    </lineage>
</organism>
<protein>
    <submittedName>
        <fullName evidence="1">Uncharacterized protein</fullName>
    </submittedName>
</protein>
<gene>
    <name evidence="1" type="ORF">EB796_001964</name>
</gene>
<evidence type="ECO:0000313" key="2">
    <source>
        <dbReference type="Proteomes" id="UP000593567"/>
    </source>
</evidence>
<reference evidence="1" key="1">
    <citation type="submission" date="2020-06" db="EMBL/GenBank/DDBJ databases">
        <title>Draft genome of Bugula neritina, a colonial animal packing powerful symbionts and potential medicines.</title>
        <authorList>
            <person name="Rayko M."/>
        </authorList>
    </citation>
    <scope>NUCLEOTIDE SEQUENCE [LARGE SCALE GENOMIC DNA]</scope>
    <source>
        <strain evidence="1">Kwan_BN1</strain>
    </source>
</reference>
<name>A0A7J7KNI2_BUGNE</name>
<dbReference type="AlphaFoldDB" id="A0A7J7KNI2"/>
<proteinExistence type="predicted"/>
<dbReference type="Proteomes" id="UP000593567">
    <property type="component" value="Unassembled WGS sequence"/>
</dbReference>
<comment type="caution">
    <text evidence="1">The sequence shown here is derived from an EMBL/GenBank/DDBJ whole genome shotgun (WGS) entry which is preliminary data.</text>
</comment>
<dbReference type="EMBL" id="VXIV02000215">
    <property type="protein sequence ID" value="KAF6039731.1"/>
    <property type="molecule type" value="Genomic_DNA"/>
</dbReference>
<accession>A0A7J7KNI2</accession>
<evidence type="ECO:0000313" key="1">
    <source>
        <dbReference type="EMBL" id="KAF6039731.1"/>
    </source>
</evidence>
<sequence length="84" mass="9510">MTLMTLTEVCQYHKCKNRIGAEEWPSLAHSATRPSECEPRHPVTRVRVPELSSPSLAYLVLSLYRSARVCPLTCVGLIQETQRL</sequence>